<dbReference type="Pfam" id="PF02481">
    <property type="entry name" value="DNA_processg_A"/>
    <property type="match status" value="1"/>
</dbReference>
<evidence type="ECO:0000313" key="4">
    <source>
        <dbReference type="Proteomes" id="UP001524435"/>
    </source>
</evidence>
<dbReference type="NCBIfam" id="TIGR00732">
    <property type="entry name" value="dprA"/>
    <property type="match status" value="1"/>
</dbReference>
<dbReference type="InterPro" id="IPR057666">
    <property type="entry name" value="DrpA_SLOG"/>
</dbReference>
<dbReference type="RefSeq" id="WP_256197349.1">
    <property type="nucleotide sequence ID" value="NZ_CALVCM010000001.1"/>
</dbReference>
<dbReference type="PANTHER" id="PTHR43022">
    <property type="entry name" value="PROTEIN SMF"/>
    <property type="match status" value="1"/>
</dbReference>
<evidence type="ECO:0000256" key="1">
    <source>
        <dbReference type="ARBA" id="ARBA00006525"/>
    </source>
</evidence>
<evidence type="ECO:0000259" key="2">
    <source>
        <dbReference type="Pfam" id="PF02481"/>
    </source>
</evidence>
<dbReference type="SUPFAM" id="SSF102405">
    <property type="entry name" value="MCP/YpsA-like"/>
    <property type="match status" value="1"/>
</dbReference>
<reference evidence="3 4" key="1">
    <citation type="submission" date="2022-06" db="EMBL/GenBank/DDBJ databases">
        <title>Isolation of gut microbiota from human fecal samples.</title>
        <authorList>
            <person name="Pamer E.G."/>
            <person name="Barat B."/>
            <person name="Waligurski E."/>
            <person name="Medina S."/>
            <person name="Paddock L."/>
            <person name="Mostad J."/>
        </authorList>
    </citation>
    <scope>NUCLEOTIDE SEQUENCE [LARGE SCALE GENOMIC DNA]</scope>
    <source>
        <strain evidence="3 4">DFI.6.1</strain>
    </source>
</reference>
<feature type="domain" description="Smf/DprA SLOG" evidence="2">
    <location>
        <begin position="40"/>
        <end position="239"/>
    </location>
</feature>
<name>A0ABT1SIJ8_9FIRM</name>
<organism evidence="3 4">
    <name type="scientific">Massilicoli timonensis</name>
    <dbReference type="NCBI Taxonomy" id="2015901"/>
    <lineage>
        <taxon>Bacteria</taxon>
        <taxon>Bacillati</taxon>
        <taxon>Bacillota</taxon>
        <taxon>Erysipelotrichia</taxon>
        <taxon>Erysipelotrichales</taxon>
        <taxon>Erysipelotrichaceae</taxon>
        <taxon>Massilicoli</taxon>
    </lineage>
</organism>
<dbReference type="EMBL" id="JANGCH010000002">
    <property type="protein sequence ID" value="MCQ5121029.1"/>
    <property type="molecule type" value="Genomic_DNA"/>
</dbReference>
<protein>
    <submittedName>
        <fullName evidence="3">DNA-processing protein DprA</fullName>
    </submittedName>
</protein>
<keyword evidence="4" id="KW-1185">Reference proteome</keyword>
<sequence length="242" mass="27201">MALREQLIAYAMKYQGEYGKIQKAIEREERWEKCEVDCDVITILDDAYPRQLHRLTDPPFVLFYIGEQRLLKERSAAIVGSRKACDYGVKCTEMIVSALKERYVIVSGMAMGIDRIAHLNATHTIAVLGCGTAYCYPLVNRDLYARLKKQQLVISEYPPFTKPLAHHFPRRNRIIAALSDCLIVTQATMKSGTMHTVNVALDLGISVYCVPYPFASEAGAGCNWLILQGATPLITLEEVKKL</sequence>
<dbReference type="Gene3D" id="3.40.50.450">
    <property type="match status" value="1"/>
</dbReference>
<gene>
    <name evidence="3" type="primary">dprA</name>
    <name evidence="3" type="ORF">NE663_01980</name>
</gene>
<dbReference type="InterPro" id="IPR003488">
    <property type="entry name" value="DprA"/>
</dbReference>
<evidence type="ECO:0000313" key="3">
    <source>
        <dbReference type="EMBL" id="MCQ5121029.1"/>
    </source>
</evidence>
<comment type="similarity">
    <text evidence="1">Belongs to the DprA/Smf family.</text>
</comment>
<dbReference type="Proteomes" id="UP001524435">
    <property type="component" value="Unassembled WGS sequence"/>
</dbReference>
<accession>A0ABT1SIJ8</accession>
<proteinExistence type="inferred from homology"/>
<dbReference type="PANTHER" id="PTHR43022:SF1">
    <property type="entry name" value="PROTEIN SMF"/>
    <property type="match status" value="1"/>
</dbReference>
<comment type="caution">
    <text evidence="3">The sequence shown here is derived from an EMBL/GenBank/DDBJ whole genome shotgun (WGS) entry which is preliminary data.</text>
</comment>